<evidence type="ECO:0000313" key="1">
    <source>
        <dbReference type="EMBL" id="KAK8881339.1"/>
    </source>
</evidence>
<accession>A0ABR2JR06</accession>
<name>A0ABR2JR06_9EUKA</name>
<reference evidence="1 2" key="1">
    <citation type="submission" date="2024-04" db="EMBL/GenBank/DDBJ databases">
        <title>Tritrichomonas musculus Genome.</title>
        <authorList>
            <person name="Alves-Ferreira E."/>
            <person name="Grigg M."/>
            <person name="Lorenzi H."/>
            <person name="Galac M."/>
        </authorList>
    </citation>
    <scope>NUCLEOTIDE SEQUENCE [LARGE SCALE GENOMIC DNA]</scope>
    <source>
        <strain evidence="1 2">EAF2021</strain>
    </source>
</reference>
<dbReference type="Proteomes" id="UP001470230">
    <property type="component" value="Unassembled WGS sequence"/>
</dbReference>
<evidence type="ECO:0000313" key="2">
    <source>
        <dbReference type="Proteomes" id="UP001470230"/>
    </source>
</evidence>
<keyword evidence="2" id="KW-1185">Reference proteome</keyword>
<proteinExistence type="predicted"/>
<sequence length="143" mass="16623">MELEDLFVLGNNDCIENEPAFGMSMKRWNKIIILDKNKNPIQDRIYVLNRKEKLVTKIRRQKRRDLGNVTGKKKIPKNWKQIIENLDDQDISNNVVDNQIISSSESQSSISDQETSQIDSLTYDKLISIDWLLNQPAELSTVF</sequence>
<gene>
    <name evidence="1" type="ORF">M9Y10_004074</name>
</gene>
<dbReference type="EMBL" id="JAPFFF010000010">
    <property type="protein sequence ID" value="KAK8881339.1"/>
    <property type="molecule type" value="Genomic_DNA"/>
</dbReference>
<protein>
    <submittedName>
        <fullName evidence="1">Uncharacterized protein</fullName>
    </submittedName>
</protein>
<organism evidence="1 2">
    <name type="scientific">Tritrichomonas musculus</name>
    <dbReference type="NCBI Taxonomy" id="1915356"/>
    <lineage>
        <taxon>Eukaryota</taxon>
        <taxon>Metamonada</taxon>
        <taxon>Parabasalia</taxon>
        <taxon>Tritrichomonadida</taxon>
        <taxon>Tritrichomonadidae</taxon>
        <taxon>Tritrichomonas</taxon>
    </lineage>
</organism>
<comment type="caution">
    <text evidence="1">The sequence shown here is derived from an EMBL/GenBank/DDBJ whole genome shotgun (WGS) entry which is preliminary data.</text>
</comment>